<evidence type="ECO:0000313" key="6">
    <source>
        <dbReference type="EMBL" id="WQD37181.1"/>
    </source>
</evidence>
<dbReference type="Pfam" id="PF19279">
    <property type="entry name" value="YegS_C"/>
    <property type="match status" value="1"/>
</dbReference>
<keyword evidence="7" id="KW-1185">Reference proteome</keyword>
<dbReference type="SMART" id="SM00046">
    <property type="entry name" value="DAGKc"/>
    <property type="match status" value="1"/>
</dbReference>
<organism evidence="6 7">
    <name type="scientific">Niabella yanshanensis</name>
    <dbReference type="NCBI Taxonomy" id="577386"/>
    <lineage>
        <taxon>Bacteria</taxon>
        <taxon>Pseudomonadati</taxon>
        <taxon>Bacteroidota</taxon>
        <taxon>Chitinophagia</taxon>
        <taxon>Chitinophagales</taxon>
        <taxon>Chitinophagaceae</taxon>
        <taxon>Niabella</taxon>
    </lineage>
</organism>
<dbReference type="RefSeq" id="WP_114793035.1">
    <property type="nucleotide sequence ID" value="NZ_CP139960.1"/>
</dbReference>
<dbReference type="PROSITE" id="PS50146">
    <property type="entry name" value="DAGK"/>
    <property type="match status" value="1"/>
</dbReference>
<protein>
    <submittedName>
        <fullName evidence="6">Diacylglycerol kinase family protein</fullName>
    </submittedName>
</protein>
<evidence type="ECO:0000256" key="2">
    <source>
        <dbReference type="ARBA" id="ARBA00022741"/>
    </source>
</evidence>
<dbReference type="InterPro" id="IPR050187">
    <property type="entry name" value="Lipid_Phosphate_FormReg"/>
</dbReference>
<dbReference type="InterPro" id="IPR016064">
    <property type="entry name" value="NAD/diacylglycerol_kinase_sf"/>
</dbReference>
<dbReference type="Pfam" id="PF00781">
    <property type="entry name" value="DAGK_cat"/>
    <property type="match status" value="1"/>
</dbReference>
<dbReference type="GO" id="GO:0016301">
    <property type="term" value="F:kinase activity"/>
    <property type="evidence" value="ECO:0007669"/>
    <property type="project" value="UniProtKB-KW"/>
</dbReference>
<sequence>MPDKILFVVNKTSGENNNNWQAGIESYFKGKEATIDFYHLPDPVDCDSLDQYIKDAKAKKVVAVGGDGTISLVAKSVTGTSMILGVVPAGSANGMAKELMIPAKLEDALQIIEGGRQTSMDTILLNDKHLCLHLSDVGINAQLIKNFEDGDTRGKLGYFKVAWKTLVRRQALEVTIKNEDKSFCRKAIMVVIANAGKYGTGAVINPEGEIDDGLFEIVVVKRLTLWGFLKIMLSLGFDHKNIEIYQTRSVDILAKHRAHFQVDGEYIGKVDKITAIIQPGNIQIMLPEA</sequence>
<dbReference type="Gene3D" id="3.40.50.10330">
    <property type="entry name" value="Probable inorganic polyphosphate/atp-NAD kinase, domain 1"/>
    <property type="match status" value="1"/>
</dbReference>
<evidence type="ECO:0000256" key="4">
    <source>
        <dbReference type="ARBA" id="ARBA00022840"/>
    </source>
</evidence>
<dbReference type="SUPFAM" id="SSF111331">
    <property type="entry name" value="NAD kinase/diacylglycerol kinase-like"/>
    <property type="match status" value="1"/>
</dbReference>
<keyword evidence="3 6" id="KW-0418">Kinase</keyword>
<dbReference type="InterPro" id="IPR045540">
    <property type="entry name" value="YegS/DAGK_C"/>
</dbReference>
<gene>
    <name evidence="6" type="ORF">U0035_16045</name>
</gene>
<evidence type="ECO:0000313" key="7">
    <source>
        <dbReference type="Proteomes" id="UP001325680"/>
    </source>
</evidence>
<dbReference type="PANTHER" id="PTHR12358">
    <property type="entry name" value="SPHINGOSINE KINASE"/>
    <property type="match status" value="1"/>
</dbReference>
<evidence type="ECO:0000259" key="5">
    <source>
        <dbReference type="PROSITE" id="PS50146"/>
    </source>
</evidence>
<proteinExistence type="predicted"/>
<keyword evidence="4" id="KW-0067">ATP-binding</keyword>
<dbReference type="InterPro" id="IPR017438">
    <property type="entry name" value="ATP-NAD_kinase_N"/>
</dbReference>
<dbReference type="InterPro" id="IPR001206">
    <property type="entry name" value="Diacylglycerol_kinase_cat_dom"/>
</dbReference>
<evidence type="ECO:0000256" key="3">
    <source>
        <dbReference type="ARBA" id="ARBA00022777"/>
    </source>
</evidence>
<keyword evidence="1" id="KW-0808">Transferase</keyword>
<name>A0ABZ0W518_9BACT</name>
<dbReference type="Proteomes" id="UP001325680">
    <property type="component" value="Chromosome"/>
</dbReference>
<dbReference type="EMBL" id="CP139960">
    <property type="protein sequence ID" value="WQD37181.1"/>
    <property type="molecule type" value="Genomic_DNA"/>
</dbReference>
<accession>A0ABZ0W518</accession>
<dbReference type="Gene3D" id="2.60.200.40">
    <property type="match status" value="1"/>
</dbReference>
<keyword evidence="2" id="KW-0547">Nucleotide-binding</keyword>
<reference evidence="6 7" key="1">
    <citation type="submission" date="2023-12" db="EMBL/GenBank/DDBJ databases">
        <title>Genome sequencing and assembly of bacterial species from a model synthetic community.</title>
        <authorList>
            <person name="Hogle S.L."/>
        </authorList>
    </citation>
    <scope>NUCLEOTIDE SEQUENCE [LARGE SCALE GENOMIC DNA]</scope>
    <source>
        <strain evidence="6 7">HAMBI_3031</strain>
    </source>
</reference>
<feature type="domain" description="DAGKc" evidence="5">
    <location>
        <begin position="1"/>
        <end position="129"/>
    </location>
</feature>
<evidence type="ECO:0000256" key="1">
    <source>
        <dbReference type="ARBA" id="ARBA00022679"/>
    </source>
</evidence>
<dbReference type="PANTHER" id="PTHR12358:SF106">
    <property type="entry name" value="LIPID KINASE YEGS"/>
    <property type="match status" value="1"/>
</dbReference>